<dbReference type="EMBL" id="UYRV01017873">
    <property type="protein sequence ID" value="VDK63880.1"/>
    <property type="molecule type" value="Genomic_DNA"/>
</dbReference>
<evidence type="ECO:0000313" key="1">
    <source>
        <dbReference type="EMBL" id="VDK63880.1"/>
    </source>
</evidence>
<protein>
    <submittedName>
        <fullName evidence="1">Uncharacterized protein</fullName>
    </submittedName>
</protein>
<dbReference type="AlphaFoldDB" id="A0A3P6S887"/>
<sequence length="70" mass="8081">MLGFFTSVSSSSELCRGRFWYNSYRSQFITFLNSFPTQGYGPLTRKTFKNNESLADAHHVLGTEMDRFSL</sequence>
<reference evidence="1 2" key="1">
    <citation type="submission" date="2018-11" db="EMBL/GenBank/DDBJ databases">
        <authorList>
            <consortium name="Pathogen Informatics"/>
        </authorList>
    </citation>
    <scope>NUCLEOTIDE SEQUENCE [LARGE SCALE GENOMIC DNA]</scope>
</reference>
<keyword evidence="2" id="KW-1185">Reference proteome</keyword>
<accession>A0A3P6S887</accession>
<name>A0A3P6S887_CYLGO</name>
<gene>
    <name evidence="1" type="ORF">CGOC_LOCUS5771</name>
</gene>
<proteinExistence type="predicted"/>
<dbReference type="Proteomes" id="UP000271889">
    <property type="component" value="Unassembled WGS sequence"/>
</dbReference>
<evidence type="ECO:0000313" key="2">
    <source>
        <dbReference type="Proteomes" id="UP000271889"/>
    </source>
</evidence>
<organism evidence="1 2">
    <name type="scientific">Cylicostephanus goldi</name>
    <name type="common">Nematode worm</name>
    <dbReference type="NCBI Taxonomy" id="71465"/>
    <lineage>
        <taxon>Eukaryota</taxon>
        <taxon>Metazoa</taxon>
        <taxon>Ecdysozoa</taxon>
        <taxon>Nematoda</taxon>
        <taxon>Chromadorea</taxon>
        <taxon>Rhabditida</taxon>
        <taxon>Rhabditina</taxon>
        <taxon>Rhabditomorpha</taxon>
        <taxon>Strongyloidea</taxon>
        <taxon>Strongylidae</taxon>
        <taxon>Cylicostephanus</taxon>
    </lineage>
</organism>